<name>A0A212L986_9BACT</name>
<gene>
    <name evidence="1" type="ORF">KL86DES1_21713</name>
</gene>
<evidence type="ECO:0000313" key="1">
    <source>
        <dbReference type="EMBL" id="SCM74068.1"/>
    </source>
</evidence>
<sequence>MAIYQESGALEINGLTVMNVRRQIARVLLPGGCLRQPPVGWHQL</sequence>
<dbReference type="AlphaFoldDB" id="A0A212L986"/>
<protein>
    <submittedName>
        <fullName evidence="1">Uncharacterized protein</fullName>
    </submittedName>
</protein>
<accession>A0A212L986</accession>
<dbReference type="EMBL" id="FMJC01000002">
    <property type="protein sequence ID" value="SCM74068.1"/>
    <property type="molecule type" value="Genomic_DNA"/>
</dbReference>
<proteinExistence type="predicted"/>
<reference evidence="1" key="1">
    <citation type="submission" date="2016-08" db="EMBL/GenBank/DDBJ databases">
        <authorList>
            <person name="Seilhamer J.J."/>
        </authorList>
    </citation>
    <scope>NUCLEOTIDE SEQUENCE</scope>
    <source>
        <strain evidence="1">86-1</strain>
    </source>
</reference>
<organism evidence="1">
    <name type="scientific">uncultured Desulfovibrio sp</name>
    <dbReference type="NCBI Taxonomy" id="167968"/>
    <lineage>
        <taxon>Bacteria</taxon>
        <taxon>Pseudomonadati</taxon>
        <taxon>Thermodesulfobacteriota</taxon>
        <taxon>Desulfovibrionia</taxon>
        <taxon>Desulfovibrionales</taxon>
        <taxon>Desulfovibrionaceae</taxon>
        <taxon>Desulfovibrio</taxon>
        <taxon>environmental samples</taxon>
    </lineage>
</organism>